<dbReference type="EMBL" id="CAFBNC010000122">
    <property type="protein sequence ID" value="CAB4950395.1"/>
    <property type="molecule type" value="Genomic_DNA"/>
</dbReference>
<accession>A0A6J7K4A1</accession>
<reference evidence="1" key="1">
    <citation type="submission" date="2020-05" db="EMBL/GenBank/DDBJ databases">
        <authorList>
            <person name="Chiriac C."/>
            <person name="Salcher M."/>
            <person name="Ghai R."/>
            <person name="Kavagutti S V."/>
        </authorList>
    </citation>
    <scope>NUCLEOTIDE SEQUENCE</scope>
</reference>
<protein>
    <submittedName>
        <fullName evidence="1">Unannotated protein</fullName>
    </submittedName>
</protein>
<proteinExistence type="predicted"/>
<evidence type="ECO:0000313" key="1">
    <source>
        <dbReference type="EMBL" id="CAB4950395.1"/>
    </source>
</evidence>
<gene>
    <name evidence="1" type="ORF">UFOPK3733_01836</name>
</gene>
<name>A0A6J7K4A1_9ZZZZ</name>
<dbReference type="AlphaFoldDB" id="A0A6J7K4A1"/>
<organism evidence="1">
    <name type="scientific">freshwater metagenome</name>
    <dbReference type="NCBI Taxonomy" id="449393"/>
    <lineage>
        <taxon>unclassified sequences</taxon>
        <taxon>metagenomes</taxon>
        <taxon>ecological metagenomes</taxon>
    </lineage>
</organism>
<sequence>MDGAGVEWWCNDFELHGDVLARVVHVYFCDNFVHGDWSYERKLVRVHGQGHELCWYGCCVGGVGYCGSGNCSGCSDVGDGYLEREPAVGGVVDGSGFNWWCNDFELHGDLLAGFVHL</sequence>